<dbReference type="EMBL" id="LT907978">
    <property type="protein sequence ID" value="SOB71343.1"/>
    <property type="molecule type" value="Genomic_DNA"/>
</dbReference>
<keyword evidence="3" id="KW-1185">Reference proteome</keyword>
<reference evidence="3" key="1">
    <citation type="submission" date="2017-09" db="EMBL/GenBank/DDBJ databases">
        <authorList>
            <person name="Shetty A S."/>
        </authorList>
    </citation>
    <scope>NUCLEOTIDE SEQUENCE [LARGE SCALE GENOMIC DNA]</scope>
</reference>
<evidence type="ECO:0000313" key="2">
    <source>
        <dbReference type="EMBL" id="SOB71343.1"/>
    </source>
</evidence>
<dbReference type="PROSITE" id="PS50878">
    <property type="entry name" value="RT_POL"/>
    <property type="match status" value="1"/>
</dbReference>
<dbReference type="InterPro" id="IPR000477">
    <property type="entry name" value="RT_dom"/>
</dbReference>
<dbReference type="AlphaFoldDB" id="A0A285PNX5"/>
<feature type="domain" description="Reverse transcriptase" evidence="1">
    <location>
        <begin position="1"/>
        <end position="338"/>
    </location>
</feature>
<dbReference type="KEGG" id="ehl:EHLA_0580"/>
<evidence type="ECO:0000313" key="3">
    <source>
        <dbReference type="Proteomes" id="UP000217549"/>
    </source>
</evidence>
<dbReference type="SUPFAM" id="SSF56672">
    <property type="entry name" value="DNA/RNA polymerases"/>
    <property type="match status" value="1"/>
</dbReference>
<dbReference type="CDD" id="cd01651">
    <property type="entry name" value="RT_G2_intron"/>
    <property type="match status" value="1"/>
</dbReference>
<sequence length="430" mass="50307">MDVKSWISDSKVIEKSKKGYAHFDLRTDISKVSEYITRPEKIEHHGFYPFIHYVMKMDKYNKKDGKDTKKREICYAAHLDRCIYQYYSALLNEKYNLFLEKEELNMVPVAYRTNLQKSNIHIAKEVIDFIREQGEAYVLIGDFTGFFDNLDHNYLKKNWCTVMGVDSLPADHYAVFKNITKYSTWELEDLLRITGLDLKEFNKRKVALDKEEYRKYRKHIQKNKKSYQIPQGSPISAVLANIYMIEADKEVNNYVTLLKGLYRRYSDDFIVVIPKRNNDISVLQGIIDIIKGIPNLQLEPKKTQVFSVEDNIVKNIGNSLLDNANTSKSTINFLGFVFDGKKVSVRAKTISKYYYRMYRKAKPIANNPNNEGADNLYRIYSQHGASAKPGNFFTYINHAEEIFGQNELIGRDLKNHIPKIRKALKKFKER</sequence>
<keyword evidence="2" id="KW-0695">RNA-directed DNA polymerase</keyword>
<name>A0A285PNX5_9FIRM</name>
<protein>
    <submittedName>
        <fullName evidence="2">Reverse transcriptase domain</fullName>
    </submittedName>
</protein>
<dbReference type="InterPro" id="IPR051083">
    <property type="entry name" value="GrpII_Intron_Splice-Mob/Def"/>
</dbReference>
<organism evidence="2 3">
    <name type="scientific">Anaerobutyricum hallii</name>
    <dbReference type="NCBI Taxonomy" id="39488"/>
    <lineage>
        <taxon>Bacteria</taxon>
        <taxon>Bacillati</taxon>
        <taxon>Bacillota</taxon>
        <taxon>Clostridia</taxon>
        <taxon>Lachnospirales</taxon>
        <taxon>Lachnospiraceae</taxon>
        <taxon>Anaerobutyricum</taxon>
    </lineage>
</organism>
<evidence type="ECO:0000259" key="1">
    <source>
        <dbReference type="PROSITE" id="PS50878"/>
    </source>
</evidence>
<proteinExistence type="predicted"/>
<dbReference type="NCBIfam" id="NF041746">
    <property type="entry name" value="Drt2"/>
    <property type="match status" value="1"/>
</dbReference>
<dbReference type="GO" id="GO:0003964">
    <property type="term" value="F:RNA-directed DNA polymerase activity"/>
    <property type="evidence" value="ECO:0007669"/>
    <property type="project" value="UniProtKB-KW"/>
</dbReference>
<dbReference type="Pfam" id="PF00078">
    <property type="entry name" value="RVT_1"/>
    <property type="match status" value="1"/>
</dbReference>
<accession>A0A285PNX5</accession>
<keyword evidence="2" id="KW-0548">Nucleotidyltransferase</keyword>
<dbReference type="PANTHER" id="PTHR34047">
    <property type="entry name" value="NUCLEAR INTRON MATURASE 1, MITOCHONDRIAL-RELATED"/>
    <property type="match status" value="1"/>
</dbReference>
<dbReference type="InterPro" id="IPR043502">
    <property type="entry name" value="DNA/RNA_pol_sf"/>
</dbReference>
<dbReference type="RefSeq" id="WP_096239254.1">
    <property type="nucleotide sequence ID" value="NZ_LT907978.1"/>
</dbReference>
<gene>
    <name evidence="2" type="ORF">EHLA_0580</name>
</gene>
<dbReference type="PANTHER" id="PTHR34047:SF8">
    <property type="entry name" value="PROTEIN YKFC"/>
    <property type="match status" value="1"/>
</dbReference>
<dbReference type="Proteomes" id="UP000217549">
    <property type="component" value="Chromosome I"/>
</dbReference>
<keyword evidence="2" id="KW-0808">Transferase</keyword>